<dbReference type="PRINTS" id="PR00367">
    <property type="entry name" value="ETHRSPELEMNT"/>
</dbReference>
<keyword evidence="5" id="KW-0539">Nucleus</keyword>
<dbReference type="PANTHER" id="PTHR31194">
    <property type="entry name" value="SHN SHINE , DNA BINDING / TRANSCRIPTION FACTOR"/>
    <property type="match status" value="1"/>
</dbReference>
<dbReference type="PROSITE" id="PS51032">
    <property type="entry name" value="AP2_ERF"/>
    <property type="match status" value="1"/>
</dbReference>
<feature type="region of interest" description="Disordered" evidence="7">
    <location>
        <begin position="174"/>
        <end position="199"/>
    </location>
</feature>
<feature type="region of interest" description="Disordered" evidence="7">
    <location>
        <begin position="84"/>
        <end position="106"/>
    </location>
</feature>
<dbReference type="EMBL" id="CM007381">
    <property type="protein sequence ID" value="ONK81504.1"/>
    <property type="molecule type" value="Genomic_DNA"/>
</dbReference>
<dbReference type="GO" id="GO:0005634">
    <property type="term" value="C:nucleus"/>
    <property type="evidence" value="ECO:0007669"/>
    <property type="project" value="UniProtKB-SubCell"/>
</dbReference>
<evidence type="ECO:0000256" key="7">
    <source>
        <dbReference type="SAM" id="MobiDB-lite"/>
    </source>
</evidence>
<evidence type="ECO:0000256" key="2">
    <source>
        <dbReference type="ARBA" id="ARBA00023015"/>
    </source>
</evidence>
<dbReference type="Gramene" id="ONK81504">
    <property type="protein sequence ID" value="ONK81504"/>
    <property type="gene ID" value="A4U43_C01F29860"/>
</dbReference>
<dbReference type="InterPro" id="IPR001471">
    <property type="entry name" value="AP2/ERF_dom"/>
</dbReference>
<proteinExistence type="predicted"/>
<dbReference type="Proteomes" id="UP000243459">
    <property type="component" value="Chromosome 1"/>
</dbReference>
<dbReference type="Gene3D" id="3.30.730.10">
    <property type="entry name" value="AP2/ERF domain"/>
    <property type="match status" value="1"/>
</dbReference>
<keyword evidence="3" id="KW-0238">DNA-binding</keyword>
<feature type="region of interest" description="Disordered" evidence="7">
    <location>
        <begin position="54"/>
        <end position="73"/>
    </location>
</feature>
<sequence length="291" mass="33305">MPMPLQRRSLRIRANKLINSSAPAISKEFREKHEIMEKSTLLICPRKIRVIYDDPDLTDSSSDEEDGRHARRKRTVLEVTIPKNGPLEKENKTTDAPNYKRNNNNNKYKGVRQRAWGKWAAEIRDPIRKERVWLGTFCTAEEASNAYQEAAKRIQEQKNATSNLSKKNIREVKISSPAISSGENEPVRNSPSSVLHAPDPITENAVGVCNEDGRLFAGMLEEEKDVRIPTLDLYFGLDLDMGLGSHSELFREVEDMEFNDLKLEDVSFMSCGNYKDDFPSLDSIDWRDFEL</sequence>
<dbReference type="InterPro" id="IPR016177">
    <property type="entry name" value="DNA-bd_dom_sf"/>
</dbReference>
<evidence type="ECO:0000256" key="3">
    <source>
        <dbReference type="ARBA" id="ARBA00023125"/>
    </source>
</evidence>
<organism evidence="9 10">
    <name type="scientific">Asparagus officinalis</name>
    <name type="common">Garden asparagus</name>
    <dbReference type="NCBI Taxonomy" id="4686"/>
    <lineage>
        <taxon>Eukaryota</taxon>
        <taxon>Viridiplantae</taxon>
        <taxon>Streptophyta</taxon>
        <taxon>Embryophyta</taxon>
        <taxon>Tracheophyta</taxon>
        <taxon>Spermatophyta</taxon>
        <taxon>Magnoliopsida</taxon>
        <taxon>Liliopsida</taxon>
        <taxon>Asparagales</taxon>
        <taxon>Asparagaceae</taxon>
        <taxon>Asparagoideae</taxon>
        <taxon>Asparagus</taxon>
    </lineage>
</organism>
<evidence type="ECO:0000313" key="9">
    <source>
        <dbReference type="EMBL" id="ONK81504.1"/>
    </source>
</evidence>
<accession>A0A5P1FU47</accession>
<evidence type="ECO:0000256" key="1">
    <source>
        <dbReference type="ARBA" id="ARBA00004123"/>
    </source>
</evidence>
<dbReference type="CDD" id="cd00018">
    <property type="entry name" value="AP2"/>
    <property type="match status" value="1"/>
</dbReference>
<feature type="domain" description="AP2/ERF" evidence="8">
    <location>
        <begin position="107"/>
        <end position="165"/>
    </location>
</feature>
<protein>
    <recommendedName>
        <fullName evidence="8">AP2/ERF domain-containing protein</fullName>
    </recommendedName>
</protein>
<keyword evidence="2" id="KW-0805">Transcription regulation</keyword>
<dbReference type="SMART" id="SM00380">
    <property type="entry name" value="AP2"/>
    <property type="match status" value="1"/>
</dbReference>
<evidence type="ECO:0000256" key="4">
    <source>
        <dbReference type="ARBA" id="ARBA00023163"/>
    </source>
</evidence>
<reference evidence="10" key="1">
    <citation type="journal article" date="2017" name="Nat. Commun.">
        <title>The asparagus genome sheds light on the origin and evolution of a young Y chromosome.</title>
        <authorList>
            <person name="Harkess A."/>
            <person name="Zhou J."/>
            <person name="Xu C."/>
            <person name="Bowers J.E."/>
            <person name="Van der Hulst R."/>
            <person name="Ayyampalayam S."/>
            <person name="Mercati F."/>
            <person name="Riccardi P."/>
            <person name="McKain M.R."/>
            <person name="Kakrana A."/>
            <person name="Tang H."/>
            <person name="Ray J."/>
            <person name="Groenendijk J."/>
            <person name="Arikit S."/>
            <person name="Mathioni S.M."/>
            <person name="Nakano M."/>
            <person name="Shan H."/>
            <person name="Telgmann-Rauber A."/>
            <person name="Kanno A."/>
            <person name="Yue Z."/>
            <person name="Chen H."/>
            <person name="Li W."/>
            <person name="Chen Y."/>
            <person name="Xu X."/>
            <person name="Zhang Y."/>
            <person name="Luo S."/>
            <person name="Chen H."/>
            <person name="Gao J."/>
            <person name="Mao Z."/>
            <person name="Pires J.C."/>
            <person name="Luo M."/>
            <person name="Kudrna D."/>
            <person name="Wing R.A."/>
            <person name="Meyers B.C."/>
            <person name="Yi K."/>
            <person name="Kong H."/>
            <person name="Lavrijsen P."/>
            <person name="Sunseri F."/>
            <person name="Falavigna A."/>
            <person name="Ye Y."/>
            <person name="Leebens-Mack J.H."/>
            <person name="Chen G."/>
        </authorList>
    </citation>
    <scope>NUCLEOTIDE SEQUENCE [LARGE SCALE GENOMIC DNA]</scope>
    <source>
        <strain evidence="10">cv. DH0086</strain>
    </source>
</reference>
<dbReference type="GO" id="GO:0003677">
    <property type="term" value="F:DNA binding"/>
    <property type="evidence" value="ECO:0007669"/>
    <property type="project" value="UniProtKB-KW"/>
</dbReference>
<keyword evidence="4" id="KW-0804">Transcription</keyword>
<dbReference type="OrthoDB" id="787010at2759"/>
<name>A0A5P1FU47_ASPOF</name>
<comment type="subcellular location">
    <subcellularLocation>
        <location evidence="1">Nucleus</location>
    </subcellularLocation>
</comment>
<evidence type="ECO:0000256" key="5">
    <source>
        <dbReference type="ARBA" id="ARBA00023242"/>
    </source>
</evidence>
<feature type="compositionally biased region" description="Polar residues" evidence="7">
    <location>
        <begin position="177"/>
        <end position="193"/>
    </location>
</feature>
<keyword evidence="6" id="KW-0175">Coiled coil</keyword>
<dbReference type="AlphaFoldDB" id="A0A5P1FU47"/>
<dbReference type="InterPro" id="IPR050913">
    <property type="entry name" value="AP2/ERF_ERF"/>
</dbReference>
<dbReference type="Pfam" id="PF00847">
    <property type="entry name" value="AP2"/>
    <property type="match status" value="1"/>
</dbReference>
<feature type="compositionally biased region" description="Acidic residues" evidence="7">
    <location>
        <begin position="54"/>
        <end position="65"/>
    </location>
</feature>
<keyword evidence="10" id="KW-1185">Reference proteome</keyword>
<feature type="coiled-coil region" evidence="6">
    <location>
        <begin position="140"/>
        <end position="167"/>
    </location>
</feature>
<dbReference type="GO" id="GO:0003700">
    <property type="term" value="F:DNA-binding transcription factor activity"/>
    <property type="evidence" value="ECO:0007669"/>
    <property type="project" value="InterPro"/>
</dbReference>
<dbReference type="PANTHER" id="PTHR31194:SF202">
    <property type="entry name" value="ETHYLENE-RESPONSIVE TRANSCRIPTION FACTOR ERF070"/>
    <property type="match status" value="1"/>
</dbReference>
<gene>
    <name evidence="9" type="ORF">A4U43_C01F29860</name>
</gene>
<evidence type="ECO:0000256" key="6">
    <source>
        <dbReference type="SAM" id="Coils"/>
    </source>
</evidence>
<evidence type="ECO:0000259" key="8">
    <source>
        <dbReference type="PROSITE" id="PS51032"/>
    </source>
</evidence>
<evidence type="ECO:0000313" key="10">
    <source>
        <dbReference type="Proteomes" id="UP000243459"/>
    </source>
</evidence>
<dbReference type="InterPro" id="IPR036955">
    <property type="entry name" value="AP2/ERF_dom_sf"/>
</dbReference>
<dbReference type="SUPFAM" id="SSF54171">
    <property type="entry name" value="DNA-binding domain"/>
    <property type="match status" value="1"/>
</dbReference>